<dbReference type="Pfam" id="PF13590">
    <property type="entry name" value="DUF4136"/>
    <property type="match status" value="1"/>
</dbReference>
<evidence type="ECO:0000259" key="1">
    <source>
        <dbReference type="Pfam" id="PF13590"/>
    </source>
</evidence>
<gene>
    <name evidence="2" type="ORF">SAMN05421553_2585</name>
</gene>
<dbReference type="InterPro" id="IPR025411">
    <property type="entry name" value="DUF4136"/>
</dbReference>
<feature type="domain" description="DUF4136" evidence="1">
    <location>
        <begin position="50"/>
        <end position="196"/>
    </location>
</feature>
<accession>A0A1H5AE09</accession>
<protein>
    <recommendedName>
        <fullName evidence="1">DUF4136 domain-containing protein</fullName>
    </recommendedName>
</protein>
<organism evidence="2 3">
    <name type="scientific">Pseudomonas anguilliseptica</name>
    <dbReference type="NCBI Taxonomy" id="53406"/>
    <lineage>
        <taxon>Bacteria</taxon>
        <taxon>Pseudomonadati</taxon>
        <taxon>Pseudomonadota</taxon>
        <taxon>Gammaproteobacteria</taxon>
        <taxon>Pseudomonadales</taxon>
        <taxon>Pseudomonadaceae</taxon>
        <taxon>Pseudomonas</taxon>
    </lineage>
</organism>
<dbReference type="PROSITE" id="PS51257">
    <property type="entry name" value="PROKAR_LIPOPROTEIN"/>
    <property type="match status" value="1"/>
</dbReference>
<name>A0A1H5AE09_PSEAG</name>
<dbReference type="Gene3D" id="3.30.160.670">
    <property type="match status" value="1"/>
</dbReference>
<reference evidence="3" key="1">
    <citation type="submission" date="2016-10" db="EMBL/GenBank/DDBJ databases">
        <authorList>
            <person name="Varghese N."/>
            <person name="Submissions S."/>
        </authorList>
    </citation>
    <scope>NUCLEOTIDE SEQUENCE [LARGE SCALE GENOMIC DNA]</scope>
    <source>
        <strain evidence="3">DSM 12111</strain>
    </source>
</reference>
<keyword evidence="3" id="KW-1185">Reference proteome</keyword>
<dbReference type="AlphaFoldDB" id="A0A1H5AE09"/>
<dbReference type="RefSeq" id="WP_090387727.1">
    <property type="nucleotide sequence ID" value="NZ_CP156749.1"/>
</dbReference>
<dbReference type="OrthoDB" id="7030024at2"/>
<sequence>MKRLGALLLLTSLAACQSQNPYIADSKPMPPAPAHSPQQLDRSAYPAALRDYGRYRTWSWQQLPTGSAWASSEQVQEALSNALDQRGLRPHRAGNTSDLKVSAELRLEQRLRQVTEHYGSHYGHSRYGDEYGMWGSAPLVRSYTEEVMVVRIELYDGQDGQPVWSASAETLSNGSQSERAAALRNALQQALAAYPPH</sequence>
<dbReference type="STRING" id="53406.SAMN05421553_2585"/>
<evidence type="ECO:0000313" key="2">
    <source>
        <dbReference type="EMBL" id="SED39800.1"/>
    </source>
</evidence>
<evidence type="ECO:0000313" key="3">
    <source>
        <dbReference type="Proteomes" id="UP000242849"/>
    </source>
</evidence>
<dbReference type="EMBL" id="FNSC01000001">
    <property type="protein sequence ID" value="SED39800.1"/>
    <property type="molecule type" value="Genomic_DNA"/>
</dbReference>
<proteinExistence type="predicted"/>
<dbReference type="Proteomes" id="UP000242849">
    <property type="component" value="Unassembled WGS sequence"/>
</dbReference>